<dbReference type="InterPro" id="IPR029032">
    <property type="entry name" value="AhpD-like"/>
</dbReference>
<accession>A0A3L7A5P4</accession>
<organism evidence="1 2">
    <name type="scientific">Mycetocola tolaasinivorans</name>
    <dbReference type="NCBI Taxonomy" id="76635"/>
    <lineage>
        <taxon>Bacteria</taxon>
        <taxon>Bacillati</taxon>
        <taxon>Actinomycetota</taxon>
        <taxon>Actinomycetes</taxon>
        <taxon>Micrococcales</taxon>
        <taxon>Microbacteriaceae</taxon>
        <taxon>Mycetocola</taxon>
    </lineage>
</organism>
<dbReference type="RefSeq" id="WP_121648621.1">
    <property type="nucleotide sequence ID" value="NZ_RCUX01000006.1"/>
</dbReference>
<evidence type="ECO:0000313" key="2">
    <source>
        <dbReference type="Proteomes" id="UP000272503"/>
    </source>
</evidence>
<dbReference type="SUPFAM" id="SSF69118">
    <property type="entry name" value="AhpD-like"/>
    <property type="match status" value="1"/>
</dbReference>
<dbReference type="Gene3D" id="1.20.1290.10">
    <property type="entry name" value="AhpD-like"/>
    <property type="match status" value="1"/>
</dbReference>
<keyword evidence="2" id="KW-1185">Reference proteome</keyword>
<evidence type="ECO:0000313" key="1">
    <source>
        <dbReference type="EMBL" id="RLP75646.1"/>
    </source>
</evidence>
<dbReference type="NCBIfam" id="TIGR04029">
    <property type="entry name" value="CMD_Avi_7170"/>
    <property type="match status" value="1"/>
</dbReference>
<dbReference type="AlphaFoldDB" id="A0A3L7A5P4"/>
<protein>
    <submittedName>
        <fullName evidence="1">CMD domain protein</fullName>
    </submittedName>
</protein>
<dbReference type="OrthoDB" id="8718286at2"/>
<dbReference type="EMBL" id="RCUX01000006">
    <property type="protein sequence ID" value="RLP75646.1"/>
    <property type="molecule type" value="Genomic_DNA"/>
</dbReference>
<dbReference type="Proteomes" id="UP000272503">
    <property type="component" value="Unassembled WGS sequence"/>
</dbReference>
<name>A0A3L7A5P4_9MICO</name>
<comment type="caution">
    <text evidence="1">The sequence shown here is derived from an EMBL/GenBank/DDBJ whole genome shotgun (WGS) entry which is preliminary data.</text>
</comment>
<dbReference type="InterPro" id="IPR023982">
    <property type="entry name" value="CHP04029_CMD-like"/>
</dbReference>
<gene>
    <name evidence="1" type="ORF">D9V32_09240</name>
</gene>
<sequence length="217" mass="22758">MTQPVPDLIDHLAGITPGSPVDRVRARRPEARANAQASFAALLEPAHTGDVSPADRFAIAAFVTAISAEPQTAAYYRERLTELDAHLAGRIDSLAAAAAASGPFGHYPSAALAEENTEGVRFTVPEADRAALGAPLSAALEHAHLLVFRPREASAAALQALLDSGWNETSIVVISQLIAFLTFQLRLVAGLRLLAQDPATTGDIVTIDRSETVGAHA</sequence>
<reference evidence="1 2" key="1">
    <citation type="submission" date="2018-10" db="EMBL/GenBank/DDBJ databases">
        <authorList>
            <person name="Li J."/>
        </authorList>
    </citation>
    <scope>NUCLEOTIDE SEQUENCE [LARGE SCALE GENOMIC DNA]</scope>
    <source>
        <strain evidence="1 2">IF 016277</strain>
    </source>
</reference>
<proteinExistence type="predicted"/>